<dbReference type="KEGG" id="arue:QQX03_09630"/>
<dbReference type="PANTHER" id="PTHR33823:SF2">
    <property type="entry name" value="RNA POLYMERASE-BINDING TRANSCRIPTION FACTOR DKSA"/>
    <property type="match status" value="1"/>
</dbReference>
<feature type="domain" description="Zinc finger DksA/TraR C4-type" evidence="5">
    <location>
        <begin position="7"/>
        <end position="37"/>
    </location>
</feature>
<organism evidence="6 7">
    <name type="scientific">Altererythrobacter rubellus</name>
    <dbReference type="NCBI Taxonomy" id="2173831"/>
    <lineage>
        <taxon>Bacteria</taxon>
        <taxon>Pseudomonadati</taxon>
        <taxon>Pseudomonadota</taxon>
        <taxon>Alphaproteobacteria</taxon>
        <taxon>Sphingomonadales</taxon>
        <taxon>Erythrobacteraceae</taxon>
        <taxon>Altererythrobacter</taxon>
    </lineage>
</organism>
<keyword evidence="1" id="KW-0479">Metal-binding</keyword>
<evidence type="ECO:0000313" key="6">
    <source>
        <dbReference type="EMBL" id="WIW95209.1"/>
    </source>
</evidence>
<evidence type="ECO:0000259" key="5">
    <source>
        <dbReference type="Pfam" id="PF01258"/>
    </source>
</evidence>
<dbReference type="RefSeq" id="WP_285975525.1">
    <property type="nucleotide sequence ID" value="NZ_CP127221.1"/>
</dbReference>
<keyword evidence="3" id="KW-0862">Zinc</keyword>
<dbReference type="EMBL" id="CP127221">
    <property type="protein sequence ID" value="WIW95209.1"/>
    <property type="molecule type" value="Genomic_DNA"/>
</dbReference>
<dbReference type="PANTHER" id="PTHR33823">
    <property type="entry name" value="RNA POLYMERASE-BINDING TRANSCRIPTION FACTOR DKSA-RELATED"/>
    <property type="match status" value="1"/>
</dbReference>
<reference evidence="6 7" key="1">
    <citation type="submission" date="2023-06" db="EMBL/GenBank/DDBJ databases">
        <title>Altererythrobacter rubellus NBRC 112769 genome.</title>
        <authorList>
            <person name="Zhang K."/>
        </authorList>
    </citation>
    <scope>NUCLEOTIDE SEQUENCE [LARGE SCALE GENOMIC DNA]</scope>
    <source>
        <strain evidence="6 7">NBRC 112769</strain>
    </source>
</reference>
<dbReference type="InterPro" id="IPR020458">
    <property type="entry name" value="Znf_DskA_TraR_CS"/>
</dbReference>
<accession>A0A9Y2B4I9</accession>
<sequence>MLRIENGTYGTCSKCGKDIRRERLEARPIATRCIDCA</sequence>
<feature type="zinc finger region" description="dksA C4-type" evidence="4">
    <location>
        <begin position="12"/>
        <end position="36"/>
    </location>
</feature>
<evidence type="ECO:0000256" key="2">
    <source>
        <dbReference type="ARBA" id="ARBA00022771"/>
    </source>
</evidence>
<name>A0A9Y2B4I9_9SPHN</name>
<dbReference type="InterPro" id="IPR000962">
    <property type="entry name" value="Znf_DskA_TraR"/>
</dbReference>
<dbReference type="PROSITE" id="PS01102">
    <property type="entry name" value="ZF_DKSA_1"/>
    <property type="match status" value="1"/>
</dbReference>
<keyword evidence="7" id="KW-1185">Reference proteome</keyword>
<gene>
    <name evidence="6" type="ORF">QQX03_09630</name>
</gene>
<dbReference type="PROSITE" id="PS51128">
    <property type="entry name" value="ZF_DKSA_2"/>
    <property type="match status" value="1"/>
</dbReference>
<dbReference type="Pfam" id="PF01258">
    <property type="entry name" value="zf-dskA_traR"/>
    <property type="match status" value="1"/>
</dbReference>
<dbReference type="AlphaFoldDB" id="A0A9Y2B4I9"/>
<protein>
    <submittedName>
        <fullName evidence="6">TraR/DksA C4-type zinc finger protein</fullName>
    </submittedName>
</protein>
<proteinExistence type="predicted"/>
<evidence type="ECO:0000256" key="3">
    <source>
        <dbReference type="ARBA" id="ARBA00022833"/>
    </source>
</evidence>
<evidence type="ECO:0000256" key="4">
    <source>
        <dbReference type="PROSITE-ProRule" id="PRU00510"/>
    </source>
</evidence>
<dbReference type="Gene3D" id="1.20.120.910">
    <property type="entry name" value="DksA, coiled-coil domain"/>
    <property type="match status" value="1"/>
</dbReference>
<evidence type="ECO:0000256" key="1">
    <source>
        <dbReference type="ARBA" id="ARBA00022723"/>
    </source>
</evidence>
<dbReference type="SUPFAM" id="SSF57716">
    <property type="entry name" value="Glucocorticoid receptor-like (DNA-binding domain)"/>
    <property type="match status" value="1"/>
</dbReference>
<dbReference type="Proteomes" id="UP001231445">
    <property type="component" value="Chromosome"/>
</dbReference>
<dbReference type="GO" id="GO:0008270">
    <property type="term" value="F:zinc ion binding"/>
    <property type="evidence" value="ECO:0007669"/>
    <property type="project" value="UniProtKB-KW"/>
</dbReference>
<keyword evidence="2" id="KW-0863">Zinc-finger</keyword>
<evidence type="ECO:0000313" key="7">
    <source>
        <dbReference type="Proteomes" id="UP001231445"/>
    </source>
</evidence>